<dbReference type="SMART" id="SM00862">
    <property type="entry name" value="Trans_reg_C"/>
    <property type="match status" value="1"/>
</dbReference>
<protein>
    <recommendedName>
        <fullName evidence="3">OmpR/PhoB-type domain-containing protein</fullName>
    </recommendedName>
</protein>
<dbReference type="EMBL" id="JGYD01000011">
    <property type="protein sequence ID" value="KSV18477.1"/>
    <property type="molecule type" value="Genomic_DNA"/>
</dbReference>
<dbReference type="PATRIC" id="fig|61435.5.peg.503"/>
<dbReference type="GO" id="GO:0003677">
    <property type="term" value="F:DNA binding"/>
    <property type="evidence" value="ECO:0007669"/>
    <property type="project" value="UniProtKB-UniRule"/>
</dbReference>
<dbReference type="Pfam" id="PF00486">
    <property type="entry name" value="Trans_reg_C"/>
    <property type="match status" value="1"/>
</dbReference>
<feature type="DNA-binding region" description="OmpR/PhoB-type" evidence="2">
    <location>
        <begin position="26"/>
        <end position="125"/>
    </location>
</feature>
<feature type="domain" description="OmpR/PhoB-type" evidence="3">
    <location>
        <begin position="26"/>
        <end position="125"/>
    </location>
</feature>
<dbReference type="SUPFAM" id="SSF46894">
    <property type="entry name" value="C-terminal effector domain of the bipartite response regulators"/>
    <property type="match status" value="1"/>
</dbReference>
<evidence type="ECO:0000256" key="2">
    <source>
        <dbReference type="PROSITE-ProRule" id="PRU01091"/>
    </source>
</evidence>
<dbReference type="InterPro" id="IPR001867">
    <property type="entry name" value="OmpR/PhoB-type_DNA-bd"/>
</dbReference>
<evidence type="ECO:0000259" key="3">
    <source>
        <dbReference type="PROSITE" id="PS51755"/>
    </source>
</evidence>
<dbReference type="PROSITE" id="PS51755">
    <property type="entry name" value="OMPR_PHOB"/>
    <property type="match status" value="1"/>
</dbReference>
<dbReference type="InterPro" id="IPR016032">
    <property type="entry name" value="Sig_transdc_resp-reg_C-effctor"/>
</dbReference>
<evidence type="ECO:0000313" key="4">
    <source>
        <dbReference type="EMBL" id="KSV18477.1"/>
    </source>
</evidence>
<sequence>MGNCVEALISNRLVSLLTKIEQASLAEKNNFGEFVFSPDLKKVVYKGKTISLTPTESCIFRYLLSRAGRVVSLNELARQFQKGYDQKFVNNIRIHIYNLRNKIEQSPQNPMIIKTKEGKGYIFSP</sequence>
<dbReference type="AlphaFoldDB" id="A0A0V8M3W3"/>
<dbReference type="RefSeq" id="WP_058292264.1">
    <property type="nucleotide sequence ID" value="NZ_JGYD01000011.1"/>
</dbReference>
<evidence type="ECO:0000313" key="5">
    <source>
        <dbReference type="Proteomes" id="UP000053577"/>
    </source>
</evidence>
<accession>A0A0V8M3W3</accession>
<dbReference type="GO" id="GO:0000160">
    <property type="term" value="P:phosphorelay signal transduction system"/>
    <property type="evidence" value="ECO:0007669"/>
    <property type="project" value="InterPro"/>
</dbReference>
<name>A0A0V8M3W3_9CHLR</name>
<organism evidence="4 5">
    <name type="scientific">Dehalococcoides mccartyi</name>
    <dbReference type="NCBI Taxonomy" id="61435"/>
    <lineage>
        <taxon>Bacteria</taxon>
        <taxon>Bacillati</taxon>
        <taxon>Chloroflexota</taxon>
        <taxon>Dehalococcoidia</taxon>
        <taxon>Dehalococcoidales</taxon>
        <taxon>Dehalococcoidaceae</taxon>
        <taxon>Dehalococcoides</taxon>
    </lineage>
</organism>
<reference evidence="4 5" key="1">
    <citation type="journal article" date="2015" name="Sci. Rep.">
        <title>A comparative genomics and reductive dehalogenase gene transcription study of two chloroethene-respiring bacteria, Dehalococcoides mccartyi strains MB and 11a.</title>
        <authorList>
            <person name="Low A."/>
            <person name="Shen Z."/>
            <person name="Cheng D."/>
            <person name="Rogers M.J."/>
            <person name="Lee P.K."/>
            <person name="He J."/>
        </authorList>
    </citation>
    <scope>NUCLEOTIDE SEQUENCE [LARGE SCALE GENOMIC DNA]</scope>
    <source>
        <strain evidence="4 5">MB</strain>
    </source>
</reference>
<dbReference type="Gene3D" id="1.10.10.10">
    <property type="entry name" value="Winged helix-like DNA-binding domain superfamily/Winged helix DNA-binding domain"/>
    <property type="match status" value="1"/>
</dbReference>
<dbReference type="CDD" id="cd00383">
    <property type="entry name" value="trans_reg_C"/>
    <property type="match status" value="1"/>
</dbReference>
<dbReference type="GO" id="GO:0006355">
    <property type="term" value="P:regulation of DNA-templated transcription"/>
    <property type="evidence" value="ECO:0007669"/>
    <property type="project" value="InterPro"/>
</dbReference>
<dbReference type="InterPro" id="IPR036388">
    <property type="entry name" value="WH-like_DNA-bd_sf"/>
</dbReference>
<proteinExistence type="predicted"/>
<evidence type="ECO:0000256" key="1">
    <source>
        <dbReference type="ARBA" id="ARBA00023125"/>
    </source>
</evidence>
<dbReference type="Proteomes" id="UP000053577">
    <property type="component" value="Unassembled WGS sequence"/>
</dbReference>
<dbReference type="OrthoDB" id="341603at2"/>
<comment type="caution">
    <text evidence="4">The sequence shown here is derived from an EMBL/GenBank/DDBJ whole genome shotgun (WGS) entry which is preliminary data.</text>
</comment>
<keyword evidence="1 2" id="KW-0238">DNA-binding</keyword>
<gene>
    <name evidence="4" type="ORF">DA01_02485</name>
</gene>